<evidence type="ECO:0000313" key="10">
    <source>
        <dbReference type="EMBL" id="AVV48151.1"/>
    </source>
</evidence>
<dbReference type="InterPro" id="IPR005657">
    <property type="entry name" value="Triabi/Procalin"/>
</dbReference>
<feature type="domain" description="Lipocalin/cytosolic fatty-acid binding" evidence="8">
    <location>
        <begin position="2097"/>
        <end position="2166"/>
    </location>
</feature>
<dbReference type="GO" id="GO:0031409">
    <property type="term" value="F:pigment binding"/>
    <property type="evidence" value="ECO:0007669"/>
    <property type="project" value="InterPro"/>
</dbReference>
<evidence type="ECO:0000259" key="9">
    <source>
        <dbReference type="Pfam" id="PF08212"/>
    </source>
</evidence>
<feature type="domain" description="Lipocalin/cytosolic fatty-acid binding" evidence="8">
    <location>
        <begin position="223"/>
        <end position="351"/>
    </location>
</feature>
<dbReference type="GO" id="GO:0005737">
    <property type="term" value="C:cytoplasm"/>
    <property type="evidence" value="ECO:0007669"/>
    <property type="project" value="TreeGrafter"/>
</dbReference>
<dbReference type="InterPro" id="IPR022272">
    <property type="entry name" value="Lipocalin_CS"/>
</dbReference>
<keyword evidence="6" id="KW-0175">Coiled coil</keyword>
<feature type="domain" description="Lipocalin/cytosolic fatty-acid binding" evidence="8">
    <location>
        <begin position="2575"/>
        <end position="2671"/>
    </location>
</feature>
<keyword evidence="3 7" id="KW-0732">Signal</keyword>
<dbReference type="SUPFAM" id="SSF50814">
    <property type="entry name" value="Lipocalins"/>
    <property type="match status" value="16"/>
</dbReference>
<evidence type="ECO:0000256" key="7">
    <source>
        <dbReference type="SAM" id="SignalP"/>
    </source>
</evidence>
<dbReference type="Pfam" id="PF08212">
    <property type="entry name" value="Lipocalin_2"/>
    <property type="match status" value="5"/>
</dbReference>
<evidence type="ECO:0000256" key="1">
    <source>
        <dbReference type="ARBA" id="ARBA00004613"/>
    </source>
</evidence>
<dbReference type="InterPro" id="IPR012674">
    <property type="entry name" value="Calycin"/>
</dbReference>
<dbReference type="InterPro" id="IPR000566">
    <property type="entry name" value="Lipocln_cytosolic_FA-bd_dom"/>
</dbReference>
<dbReference type="InterPro" id="IPR003057">
    <property type="entry name" value="Invtbrt_color"/>
</dbReference>
<feature type="signal peptide" evidence="7">
    <location>
        <begin position="1"/>
        <end position="20"/>
    </location>
</feature>
<evidence type="ECO:0000256" key="5">
    <source>
        <dbReference type="ARBA" id="ARBA00034121"/>
    </source>
</evidence>
<proteinExistence type="evidence at transcript level"/>
<dbReference type="GO" id="GO:0006629">
    <property type="term" value="P:lipid metabolic process"/>
    <property type="evidence" value="ECO:0007669"/>
    <property type="project" value="TreeGrafter"/>
</dbReference>
<reference evidence="10" key="1">
    <citation type="submission" date="2017-05" db="EMBL/GenBank/DDBJ databases">
        <title>Cloning, expression of Polycalin from Plutella xylostella (Lepidoptera: Plutellidae) and the function analysis of endogenous protein.</title>
        <authorList>
            <person name="Zhan E."/>
            <person name="Du X."/>
            <person name="Li y."/>
        </authorList>
    </citation>
    <scope>NUCLEOTIDE SEQUENCE</scope>
    <source>
        <tissue evidence="10">Midgut</tissue>
    </source>
</reference>
<dbReference type="EMBL" id="MF138149">
    <property type="protein sequence ID" value="AVV48151.1"/>
    <property type="molecule type" value="mRNA"/>
</dbReference>
<feature type="domain" description="Lipocalin/cytosolic fatty-acid binding" evidence="9">
    <location>
        <begin position="402"/>
        <end position="530"/>
    </location>
</feature>
<feature type="domain" description="Lipocalin/cytosolic fatty-acid binding" evidence="8">
    <location>
        <begin position="762"/>
        <end position="899"/>
    </location>
</feature>
<feature type="domain" description="Lipocalin/cytosolic fatty-acid binding" evidence="9">
    <location>
        <begin position="2741"/>
        <end position="2870"/>
    </location>
</feature>
<feature type="domain" description="Lipocalin/cytosolic fatty-acid binding" evidence="9">
    <location>
        <begin position="940"/>
        <end position="1036"/>
    </location>
</feature>
<dbReference type="CDD" id="cd00301">
    <property type="entry name" value="lipocalin_FABP"/>
    <property type="match status" value="1"/>
</dbReference>
<protein>
    <submittedName>
        <fullName evidence="10">Polycalin</fullName>
    </submittedName>
</protein>
<feature type="domain" description="Lipocalin/cytosolic fatty-acid binding" evidence="8">
    <location>
        <begin position="2216"/>
        <end position="2324"/>
    </location>
</feature>
<dbReference type="PANTHER" id="PTHR10612">
    <property type="entry name" value="APOLIPOPROTEIN D"/>
    <property type="match status" value="1"/>
</dbReference>
<comment type="subcellular location">
    <subcellularLocation>
        <location evidence="1">Secreted</location>
    </subcellularLocation>
</comment>
<evidence type="ECO:0000256" key="4">
    <source>
        <dbReference type="ARBA" id="ARBA00023157"/>
    </source>
</evidence>
<name>A0A2R4K2Q2_PLUXY</name>
<dbReference type="Pfam" id="PF00061">
    <property type="entry name" value="Lipocalin"/>
    <property type="match status" value="8"/>
</dbReference>
<dbReference type="PROSITE" id="PS00213">
    <property type="entry name" value="LIPOCALIN"/>
    <property type="match status" value="6"/>
</dbReference>
<organism evidence="10">
    <name type="scientific">Plutella xylostella</name>
    <name type="common">Diamondback moth</name>
    <name type="synonym">Plutella maculipennis</name>
    <dbReference type="NCBI Taxonomy" id="51655"/>
    <lineage>
        <taxon>Eukaryota</taxon>
        <taxon>Metazoa</taxon>
        <taxon>Ecdysozoa</taxon>
        <taxon>Arthropoda</taxon>
        <taxon>Hexapoda</taxon>
        <taxon>Insecta</taxon>
        <taxon>Pterygota</taxon>
        <taxon>Neoptera</taxon>
        <taxon>Endopterygota</taxon>
        <taxon>Lepidoptera</taxon>
        <taxon>Glossata</taxon>
        <taxon>Ditrysia</taxon>
        <taxon>Yponomeutoidea</taxon>
        <taxon>Plutellidae</taxon>
        <taxon>Plutella</taxon>
    </lineage>
</organism>
<feature type="domain" description="Lipocalin/cytosolic fatty-acid binding" evidence="8">
    <location>
        <begin position="586"/>
        <end position="723"/>
    </location>
</feature>
<dbReference type="GO" id="GO:0005576">
    <property type="term" value="C:extracellular region"/>
    <property type="evidence" value="ECO:0007669"/>
    <property type="project" value="UniProtKB-SubCell"/>
</dbReference>
<keyword evidence="4" id="KW-1015">Disulfide bond</keyword>
<evidence type="ECO:0000256" key="6">
    <source>
        <dbReference type="SAM" id="Coils"/>
    </source>
</evidence>
<accession>A0A2R4K2Q2</accession>
<feature type="domain" description="Lipocalin/cytosolic fatty-acid binding" evidence="9">
    <location>
        <begin position="1485"/>
        <end position="1615"/>
    </location>
</feature>
<evidence type="ECO:0000259" key="8">
    <source>
        <dbReference type="Pfam" id="PF00061"/>
    </source>
</evidence>
<dbReference type="PANTHER" id="PTHR10612:SF34">
    <property type="entry name" value="APOLIPOPROTEIN D"/>
    <property type="match status" value="1"/>
</dbReference>
<comment type="similarity">
    <text evidence="5">Belongs to the calycin superfamily. Triabin family.</text>
</comment>
<evidence type="ECO:0000256" key="2">
    <source>
        <dbReference type="ARBA" id="ARBA00022525"/>
    </source>
</evidence>
<sequence>MNRLLVLVFTLLGVLCVTSGQVVQTGQCEQLTVTVSADFNIESFTSTTWNEVGRSRENVLPGGACSNLGFKAATAGTYDASYKVVEKNFPVLSTGTLSTPSASEPAKLKLSLDGTEIDFWILLQTSNSALAFSCQNIDISKRGVSVWKLSSTKSLTSIQETAMDNIITTQLFINVAAEIENVDQSDLACTELVDIPAGQRVVLPGACSDIPAVQDFNVTKFLGRWYEIRSYYSENSVGNCPSAFYDVSSTPGQVLVQNSEVNAKQLRVISGVAEVMSLDNSAVLNVSLEVIPNFVVSQELKVLATDYENYAITYTCVDLENNERQVNSWIAGRRRELPETAAQDVAAFIDTILDLNDRYYIEAKRTPEDCFYYPEVVANQPVVFPGSCDKNIPTVANFVDNLTDYLGLWNELASYPSLFQQGTCNNAFYSPNNEISGRVDVYNTQVIGEQLLDIYGYAEVASDDGTGKLAVTFPSAGPMPEVSTSYWILSTDYQNYALVYTCEDIPETYERRVWSWKLSRTKQLTTEAEAEINMVIESIDVLDPRYYQTRDQSPSGCFYYPQPEPGKRVVFPGKCDQDIAAECQFAGQWFETEAYPKEFQPGQCIKHDFTQATGGYSLQSSHVLDQFLTSTSATVTSTDGSAKFTIAGQTGAQNPFPFWILKTDYTNYALAYSCVDLEDDRRAVYSWKLSRSKIPTSESTTAIAAAIEPIDVLRQDYFEDVYQTDDACFNLPEIPEGEIIVLPGQCDPTIPAMPNFNPANYTGTWRSIESYPSAFENGECRTARYTLDATTGVVTVLNSQVNGDTLNTMTGTAVVADDADGTGKLKVTFPAGPGQTVTTDLWILDTDYETFSLAYSCANIGTENRQVLSWKLSRTKELTDEAKARIKVVVDRTNVLNERYYAKIGHLPGDCFYYPELNPTTPVRFPGQCDTTIKTVPDFDVAAYLNYWHEIEAYPSTFQQGTCNNARYRLNPNIAGRVDVYNTQVINQTLDYVDGYAVVASDDGSGKLTVSFPIAGTDNETQTSYWILATDYTSYALVYSCTNINEEERVVFSWKIGRTQAAFSAQANSEMDAIINSIDVLDPRYYQKRDQSADGCFFIPEPNGRPVEAPGRCDETIQAVQGFDTERFANVWHEVEAYPKDQTREGDCINYNFITRSGNSMTIDVNQVFGLSLVTTPAILEPATDDGSGKFNIRLVNNPDVLIPFWILNVDYDSHALAYSCLNLDNGKQGVWSWKLSRSKTLSTDAQASISATVSNVDVLGDDFYERINQDDDSCFYLPELTPNEPAIFPGRCNANIPTEPNFDPIRYEGTWYNIESYHTGFQGGECNTARYTLNSQGSFDVLNSQVTNQQLQTVSGTAETVESGKFVVTLPVGGNPEVTTNTSLWLLATDYESYALLYSCEDLEGDRRRVYAWKSSRTRSLTAEAEAAIDAKIAEIDVLEQRYFRRRQHTPEACFYYPPPSATTPIIFPGTCDLNIPVEQNFNVVDYLGTWNEIQGYPSTFQQGTCNNAFYSANPTITGRVEVYNTQVVNQTLDEINGYAVVASDDNSAKLTVYFPIQGTDRETQTSYWVLATDYKNYALVYSCEPVPTTVPGSEQRAVFSWKLSRTKELSNEANAVMDRIINSIDVLDQRYYQIKDQTPEGCFFEPLPTGRPVVYPGKCDANIRAVPNFDLTKFVGVWNEIEAYPKDQTQGVCINYEYESITGSTSSLNINVNQVFGLDLVSSVATLTSATSDGSAKFEIKLQNPSGADITIPFWILDVDYESHALAYSCVDLGNDRQGVWSWKLSRTRTLTDNAVTSMNAVIDTVPVLENRLFERIDQGADACFYLPDIGLDKPAIFPGQCDETIPTQQNFDPERYTGRWYDIQSYYDNFQNGECNDANYTLTPEGVVDVYNTQVLNERLDTINGVAVTTDESGKLLVTFPVAGADFNITSTYWILQTDYTSYSLVYSCTNIPNTNTRRVFSWKLSRTRQLTAAANTAINAIINNIEVLDQRYYVIRDHSPTACFYYPDVNPEKSVRFRGRCDESIAVQNNFNINNWEGNWYDISSYPSDSDRASCALWSHNLEGNTLQVQESEVLRQELYLRNGSAIALGGWNGKLNVQYTDGDAESTSYWVLNTDYDNYALVYSCENTDAEYYEVSSWKLSRTKDLSAEYLAQIDNAISNVKELRNEYYLARKQDADSCFYYPETYGAPVVLPGTCQAQAVKPNFNINEFSGTWYEAARFPSELQDGDCASFEFNVNGEAITIKQTIIYNERLQEVTANVVQSTPGVFTATFPVPSGGTQELTLYVLDTDYDNYALIFSCVNLEGNEKQIYSWKLSKSQAGLTADANTEIDAIVSSNIDLFERYYEVADQTIKGCFYYPEFDDSVTAIELPGPCDDSIKGVPDFQAEDYLGLWYEVARYPQGFETGECARATYSEGPNGSVRVFNEVVFNQTLDTIVGSAVVASEDGSGVLNVSFNVNGMDTLSNYYILSTDYKNYALVYSCRNIPNGRRRVSSWKLSRTKTLAPEYSAVIDDVVKNTQGLLEDYYSRTSQTDADCFYVPEYVPNQDVVFRGQCAEVTGVQGFDVTKYVGWWHEIETYPTEADRGTCISSQISPAGTQYQVVDTNVYADNTATVSRSALQVSSNGRLTKTNAEGTTEIWVLETDYDNYALLYSCVNIDAEHRRVWSAKHSKVRSPGPQLELSPAIAANEVLAESLFEKVSQTDDSCFYYPPQEYVQDQVILSGQCDENISVVQNFDAAAYTGTWYQIERYPQRFESKDATCIGARYSLNEESGVVTLLNWQVIGDELDQLEGNATISSTDGSAKLIVNLPIRDSEDGAFTSTSLYVLTTDYVSHSLAYSCTNLNDYQRTVGFWKLSRERTLSASSASAINSYLSRRQEHRAEYFIQVTQNEDCDEPSSSALVKSSVLIIAICALMQRVFA</sequence>
<feature type="domain" description="Lipocalin/cytosolic fatty-acid binding" evidence="8">
    <location>
        <begin position="1860"/>
        <end position="1996"/>
    </location>
</feature>
<feature type="domain" description="Lipocalin/cytosolic fatty-acid binding" evidence="9">
    <location>
        <begin position="2391"/>
        <end position="2511"/>
    </location>
</feature>
<feature type="chain" id="PRO_5015307903" evidence="7">
    <location>
        <begin position="21"/>
        <end position="2925"/>
    </location>
</feature>
<dbReference type="GO" id="GO:0030682">
    <property type="term" value="P:symbiont-mediated perturbation of host defenses"/>
    <property type="evidence" value="ECO:0007669"/>
    <property type="project" value="InterPro"/>
</dbReference>
<feature type="domain" description="Lipocalin/cytosolic fatty-acid binding" evidence="8">
    <location>
        <begin position="1310"/>
        <end position="1427"/>
    </location>
</feature>
<evidence type="ECO:0000256" key="3">
    <source>
        <dbReference type="ARBA" id="ARBA00022729"/>
    </source>
</evidence>
<dbReference type="Gene3D" id="2.40.128.20">
    <property type="match status" value="16"/>
</dbReference>
<dbReference type="Pfam" id="PF03973">
    <property type="entry name" value="Triabin"/>
    <property type="match status" value="1"/>
</dbReference>
<dbReference type="SMR" id="A0A2R4K2Q2"/>
<dbReference type="PRINTS" id="PR01273">
    <property type="entry name" value="INVTBRTCOLOR"/>
</dbReference>
<keyword evidence="2" id="KW-0964">Secreted</keyword>
<dbReference type="GO" id="GO:0000302">
    <property type="term" value="P:response to reactive oxygen species"/>
    <property type="evidence" value="ECO:0007669"/>
    <property type="project" value="TreeGrafter"/>
</dbReference>
<feature type="coiled-coil region" evidence="6">
    <location>
        <begin position="2152"/>
        <end position="2179"/>
    </location>
</feature>